<dbReference type="NCBIfam" id="TIGR00065">
    <property type="entry name" value="ftsZ"/>
    <property type="match status" value="1"/>
</dbReference>
<dbReference type="InterPro" id="IPR018316">
    <property type="entry name" value="Tubulin/FtsZ_2-layer-sand-dom"/>
</dbReference>
<dbReference type="GO" id="GO:0051258">
    <property type="term" value="P:protein polymerization"/>
    <property type="evidence" value="ECO:0007669"/>
    <property type="project" value="UniProtKB-UniRule"/>
</dbReference>
<feature type="binding site" evidence="5">
    <location>
        <position position="191"/>
    </location>
    <ligand>
        <name>GTP</name>
        <dbReference type="ChEBI" id="CHEBI:37565"/>
    </ligand>
</feature>
<keyword evidence="3 5" id="KW-0342">GTP-binding</keyword>
<dbReference type="SMART" id="SM00865">
    <property type="entry name" value="Tubulin_C"/>
    <property type="match status" value="1"/>
</dbReference>
<keyword evidence="4 5" id="KW-0717">Septation</keyword>
<dbReference type="GO" id="GO:0003924">
    <property type="term" value="F:GTPase activity"/>
    <property type="evidence" value="ECO:0007669"/>
    <property type="project" value="UniProtKB-UniRule"/>
</dbReference>
<evidence type="ECO:0000256" key="1">
    <source>
        <dbReference type="ARBA" id="ARBA00009690"/>
    </source>
</evidence>
<comment type="subcellular location">
    <subcellularLocation>
        <location evidence="5">Cytoplasm</location>
    </subcellularLocation>
    <text evidence="5">Assembles at midcell at the inner surface of the cytoplasmic membrane.</text>
</comment>
<dbReference type="EMBL" id="CZBY01000018">
    <property type="protein sequence ID" value="CUQ89994.1"/>
    <property type="molecule type" value="Genomic_DNA"/>
</dbReference>
<dbReference type="Gene3D" id="3.30.1330.20">
    <property type="entry name" value="Tubulin/FtsZ, C-terminal domain"/>
    <property type="match status" value="1"/>
</dbReference>
<organism evidence="10 11">
    <name type="scientific">[Eubacterium] siraeum</name>
    <dbReference type="NCBI Taxonomy" id="39492"/>
    <lineage>
        <taxon>Bacteria</taxon>
        <taxon>Bacillati</taxon>
        <taxon>Bacillota</taxon>
        <taxon>Clostridia</taxon>
        <taxon>Eubacteriales</taxon>
        <taxon>Oscillospiraceae</taxon>
        <taxon>Oscillospiraceae incertae sedis</taxon>
    </lineage>
</organism>
<gene>
    <name evidence="5 10" type="primary">ftsZ</name>
    <name evidence="10" type="ORF">ERS852540_02032</name>
</gene>
<dbReference type="Pfam" id="PF00091">
    <property type="entry name" value="Tubulin"/>
    <property type="match status" value="1"/>
</dbReference>
<feature type="binding site" evidence="5">
    <location>
        <begin position="112"/>
        <end position="114"/>
    </location>
    <ligand>
        <name>GTP</name>
        <dbReference type="ChEBI" id="CHEBI:37565"/>
    </ligand>
</feature>
<dbReference type="InterPro" id="IPR000158">
    <property type="entry name" value="Cell_div_FtsZ"/>
</dbReference>
<evidence type="ECO:0000256" key="2">
    <source>
        <dbReference type="ARBA" id="ARBA00022741"/>
    </source>
</evidence>
<dbReference type="SUPFAM" id="SSF52490">
    <property type="entry name" value="Tubulin nucleotide-binding domain-like"/>
    <property type="match status" value="1"/>
</dbReference>
<dbReference type="GO" id="GO:0032153">
    <property type="term" value="C:cell division site"/>
    <property type="evidence" value="ECO:0007669"/>
    <property type="project" value="UniProtKB-UniRule"/>
</dbReference>
<feature type="binding site" evidence="5">
    <location>
        <position position="143"/>
    </location>
    <ligand>
        <name>GTP</name>
        <dbReference type="ChEBI" id="CHEBI:37565"/>
    </ligand>
</feature>
<sequence>MSFEFDEEEFERDVKIKVVGVGGGGGNAVENMVRNNVEGVDFIIVNTDVAALKAKDGSAMERVQIGRKTTKGRGAGGKPPVAAESAKENSDDIEEALNGASLVFVAAGMGGGTGTGAAPVIAEIAKKKGILTVGVVTKPFEFEREYKMNLALQGIAELRKYVDALIIVPNQKLLSIKEKNISIKAAYAMVDNVLYQAVKGISDLITHDGFINIDFEDVRSTLEGAGDAHMAIGHGSGDTRAEEAVAEVVNSPLLETSIKNAGKLLVNLTMSEDTPLDDAEKVMQLLTQSASKDVQVIHGVDFDSDLKDEMVITVIATCFKDSEGHSMITSDEAVAKTVLASTPTEDTGSEKSADNSFSESLIFPETPANAGESGDDDPFTELSALLNNRGN</sequence>
<dbReference type="GO" id="GO:0043093">
    <property type="term" value="P:FtsZ-dependent cytokinesis"/>
    <property type="evidence" value="ECO:0007669"/>
    <property type="project" value="UniProtKB-UniRule"/>
</dbReference>
<dbReference type="GO" id="GO:0000917">
    <property type="term" value="P:division septum assembly"/>
    <property type="evidence" value="ECO:0007669"/>
    <property type="project" value="UniProtKB-KW"/>
</dbReference>
<accession>A0A174ZS01</accession>
<dbReference type="SMART" id="SM00864">
    <property type="entry name" value="Tubulin"/>
    <property type="match status" value="1"/>
</dbReference>
<dbReference type="PANTHER" id="PTHR30314:SF3">
    <property type="entry name" value="MITOCHONDRIAL DIVISION PROTEIN FSZA"/>
    <property type="match status" value="1"/>
</dbReference>
<comment type="function">
    <text evidence="5">Essential cell division protein that forms a contractile ring structure (Z ring) at the future cell division site. The regulation of the ring assembly controls the timing and the location of cell division. One of the functions of the FtsZ ring is to recruit other cell division proteins to the septum to produce a new cell wall between the dividing cells. Binds GTP and shows GTPase activity.</text>
</comment>
<protein>
    <recommendedName>
        <fullName evidence="5 6">Cell division protein FtsZ</fullName>
    </recommendedName>
</protein>
<evidence type="ECO:0000256" key="5">
    <source>
        <dbReference type="HAMAP-Rule" id="MF_00909"/>
    </source>
</evidence>
<dbReference type="Proteomes" id="UP000095662">
    <property type="component" value="Unassembled WGS sequence"/>
</dbReference>
<dbReference type="SUPFAM" id="SSF55307">
    <property type="entry name" value="Tubulin C-terminal domain-like"/>
    <property type="match status" value="1"/>
</dbReference>
<feature type="binding site" evidence="5">
    <location>
        <position position="147"/>
    </location>
    <ligand>
        <name>GTP</name>
        <dbReference type="ChEBI" id="CHEBI:37565"/>
    </ligand>
</feature>
<dbReference type="InterPro" id="IPR024757">
    <property type="entry name" value="FtsZ_C"/>
</dbReference>
<evidence type="ECO:0000259" key="9">
    <source>
        <dbReference type="SMART" id="SM00865"/>
    </source>
</evidence>
<dbReference type="InterPro" id="IPR045061">
    <property type="entry name" value="FtsZ/CetZ"/>
</dbReference>
<dbReference type="HAMAP" id="MF_00909">
    <property type="entry name" value="FtsZ"/>
    <property type="match status" value="1"/>
</dbReference>
<feature type="region of interest" description="Disordered" evidence="7">
    <location>
        <begin position="342"/>
        <end position="391"/>
    </location>
</feature>
<dbReference type="CDD" id="cd02201">
    <property type="entry name" value="FtsZ_type1"/>
    <property type="match status" value="1"/>
</dbReference>
<dbReference type="OrthoDB" id="9813375at2"/>
<comment type="similarity">
    <text evidence="1 5">Belongs to the FtsZ family.</text>
</comment>
<feature type="domain" description="Tubulin/FtsZ GTPase" evidence="8">
    <location>
        <begin position="15"/>
        <end position="209"/>
    </location>
</feature>
<evidence type="ECO:0000256" key="4">
    <source>
        <dbReference type="ARBA" id="ARBA00023210"/>
    </source>
</evidence>
<dbReference type="PRINTS" id="PR00423">
    <property type="entry name" value="CELLDVISFTSZ"/>
</dbReference>
<comment type="subunit">
    <text evidence="5">Homodimer. Polymerizes to form a dynamic ring structure in a strictly GTP-dependent manner. Interacts directly with several other division proteins.</text>
</comment>
<dbReference type="FunFam" id="3.40.50.1440:FF:000001">
    <property type="entry name" value="Cell division protein FtsZ"/>
    <property type="match status" value="1"/>
</dbReference>
<feature type="domain" description="Tubulin/FtsZ 2-layer sandwich" evidence="9">
    <location>
        <begin position="211"/>
        <end position="328"/>
    </location>
</feature>
<evidence type="ECO:0000313" key="10">
    <source>
        <dbReference type="EMBL" id="CUQ89994.1"/>
    </source>
</evidence>
<dbReference type="InterPro" id="IPR036525">
    <property type="entry name" value="Tubulin/FtsZ_GTPase_sf"/>
</dbReference>
<dbReference type="Gene3D" id="3.40.50.1440">
    <property type="entry name" value="Tubulin/FtsZ, GTPase domain"/>
    <property type="match status" value="1"/>
</dbReference>
<dbReference type="STRING" id="39492.ERS852540_02032"/>
<dbReference type="InterPro" id="IPR008280">
    <property type="entry name" value="Tub_FtsZ_C"/>
</dbReference>
<dbReference type="GO" id="GO:0005737">
    <property type="term" value="C:cytoplasm"/>
    <property type="evidence" value="ECO:0007669"/>
    <property type="project" value="UniProtKB-SubCell"/>
</dbReference>
<keyword evidence="5" id="KW-0963">Cytoplasm</keyword>
<evidence type="ECO:0000256" key="3">
    <source>
        <dbReference type="ARBA" id="ARBA00023134"/>
    </source>
</evidence>
<dbReference type="InterPro" id="IPR037103">
    <property type="entry name" value="Tubulin/FtsZ-like_C"/>
</dbReference>
<proteinExistence type="inferred from homology"/>
<name>A0A174ZS01_9FIRM</name>
<keyword evidence="5" id="KW-0131">Cell cycle</keyword>
<dbReference type="Pfam" id="PF12327">
    <property type="entry name" value="FtsZ_C"/>
    <property type="match status" value="1"/>
</dbReference>
<evidence type="ECO:0000259" key="8">
    <source>
        <dbReference type="SMART" id="SM00864"/>
    </source>
</evidence>
<feature type="binding site" evidence="5">
    <location>
        <begin position="23"/>
        <end position="27"/>
    </location>
    <ligand>
        <name>GTP</name>
        <dbReference type="ChEBI" id="CHEBI:37565"/>
    </ligand>
</feature>
<reference evidence="10 11" key="1">
    <citation type="submission" date="2015-09" db="EMBL/GenBank/DDBJ databases">
        <authorList>
            <consortium name="Pathogen Informatics"/>
        </authorList>
    </citation>
    <scope>NUCLEOTIDE SEQUENCE [LARGE SCALE GENOMIC DNA]</scope>
    <source>
        <strain evidence="10 11">2789STDY5834928</strain>
    </source>
</reference>
<dbReference type="InterPro" id="IPR003008">
    <property type="entry name" value="Tubulin_FtsZ_GTPase"/>
</dbReference>
<evidence type="ECO:0000256" key="7">
    <source>
        <dbReference type="SAM" id="MobiDB-lite"/>
    </source>
</evidence>
<dbReference type="PANTHER" id="PTHR30314">
    <property type="entry name" value="CELL DIVISION PROTEIN FTSZ-RELATED"/>
    <property type="match status" value="1"/>
</dbReference>
<feature type="region of interest" description="Disordered" evidence="7">
    <location>
        <begin position="67"/>
        <end position="87"/>
    </location>
</feature>
<dbReference type="AlphaFoldDB" id="A0A174ZS01"/>
<keyword evidence="2 5" id="KW-0547">Nucleotide-binding</keyword>
<keyword evidence="5 10" id="KW-0132">Cell division</keyword>
<evidence type="ECO:0000313" key="11">
    <source>
        <dbReference type="Proteomes" id="UP000095662"/>
    </source>
</evidence>
<evidence type="ECO:0000256" key="6">
    <source>
        <dbReference type="NCBIfam" id="TIGR00065"/>
    </source>
</evidence>
<dbReference type="GO" id="GO:0005525">
    <property type="term" value="F:GTP binding"/>
    <property type="evidence" value="ECO:0007669"/>
    <property type="project" value="UniProtKB-UniRule"/>
</dbReference>